<sequence>MLWSQFWMFTQLNSSKLTLSAFKIGNIIGSFNYSLPGPKNKHLILSKRITDYLLIDACLISNQKQTLRLNENNFKSKSARGINYFEQTYGHHKQIILYLSSG</sequence>
<reference evidence="1 2" key="1">
    <citation type="submission" date="2021-06" db="EMBL/GenBank/DDBJ databases">
        <authorList>
            <person name="Palmer J.M."/>
        </authorList>
    </citation>
    <scope>NUCLEOTIDE SEQUENCE [LARGE SCALE GENOMIC DNA]</scope>
    <source>
        <strain evidence="1 2">XC_2019</strain>
        <tissue evidence="1">Muscle</tissue>
    </source>
</reference>
<dbReference type="EMBL" id="JAHRIN010025909">
    <property type="protein sequence ID" value="MEQ2200307.1"/>
    <property type="molecule type" value="Genomic_DNA"/>
</dbReference>
<accession>A0ABV0QXT7</accession>
<protein>
    <submittedName>
        <fullName evidence="1">Uncharacterized protein</fullName>
    </submittedName>
</protein>
<keyword evidence="2" id="KW-1185">Reference proteome</keyword>
<name>A0ABV0QXT7_9TELE</name>
<comment type="caution">
    <text evidence="1">The sequence shown here is derived from an EMBL/GenBank/DDBJ whole genome shotgun (WGS) entry which is preliminary data.</text>
</comment>
<organism evidence="1 2">
    <name type="scientific">Xenoophorus captivus</name>
    <dbReference type="NCBI Taxonomy" id="1517983"/>
    <lineage>
        <taxon>Eukaryota</taxon>
        <taxon>Metazoa</taxon>
        <taxon>Chordata</taxon>
        <taxon>Craniata</taxon>
        <taxon>Vertebrata</taxon>
        <taxon>Euteleostomi</taxon>
        <taxon>Actinopterygii</taxon>
        <taxon>Neopterygii</taxon>
        <taxon>Teleostei</taxon>
        <taxon>Neoteleostei</taxon>
        <taxon>Acanthomorphata</taxon>
        <taxon>Ovalentaria</taxon>
        <taxon>Atherinomorphae</taxon>
        <taxon>Cyprinodontiformes</taxon>
        <taxon>Goodeidae</taxon>
        <taxon>Xenoophorus</taxon>
    </lineage>
</organism>
<gene>
    <name evidence="1" type="ORF">XENOCAPTIV_027250</name>
</gene>
<dbReference type="Proteomes" id="UP001434883">
    <property type="component" value="Unassembled WGS sequence"/>
</dbReference>
<evidence type="ECO:0000313" key="1">
    <source>
        <dbReference type="EMBL" id="MEQ2200307.1"/>
    </source>
</evidence>
<evidence type="ECO:0000313" key="2">
    <source>
        <dbReference type="Proteomes" id="UP001434883"/>
    </source>
</evidence>
<proteinExistence type="predicted"/>